<dbReference type="EMBL" id="VYZN01000040">
    <property type="protein sequence ID" value="KAE9532072.1"/>
    <property type="molecule type" value="Genomic_DNA"/>
</dbReference>
<gene>
    <name evidence="1" type="ORF">AGLY_010274</name>
</gene>
<proteinExistence type="predicted"/>
<sequence>MPMYRGRPPRYDLIPNRNDILLISGFKRQFVANKCRDMAQLYERLLDSCLGEGGTQVLLNYTMTKTGCHKACRKPASLSVIHACKRKLNVSSFNLYFFVNISSTKENAVNKSPVLPKAFYNKTTINMSIVNKICNLLCCSSLSYSILSSSSGVNVPKVSASIFCSALIENVSVLFLKSFDYSMAKFPFPLKYECMLLKYACVTTGKSDQTCKHQTLNTPVMWSRY</sequence>
<organism evidence="1 2">
    <name type="scientific">Aphis glycines</name>
    <name type="common">Soybean aphid</name>
    <dbReference type="NCBI Taxonomy" id="307491"/>
    <lineage>
        <taxon>Eukaryota</taxon>
        <taxon>Metazoa</taxon>
        <taxon>Ecdysozoa</taxon>
        <taxon>Arthropoda</taxon>
        <taxon>Hexapoda</taxon>
        <taxon>Insecta</taxon>
        <taxon>Pterygota</taxon>
        <taxon>Neoptera</taxon>
        <taxon>Paraneoptera</taxon>
        <taxon>Hemiptera</taxon>
        <taxon>Sternorrhyncha</taxon>
        <taxon>Aphidomorpha</taxon>
        <taxon>Aphidoidea</taxon>
        <taxon>Aphididae</taxon>
        <taxon>Aphidini</taxon>
        <taxon>Aphis</taxon>
        <taxon>Aphis</taxon>
    </lineage>
</organism>
<reference evidence="1 2" key="1">
    <citation type="submission" date="2019-08" db="EMBL/GenBank/DDBJ databases">
        <title>The genome of the soybean aphid Biotype 1, its phylome, world population structure and adaptation to the North American continent.</title>
        <authorList>
            <person name="Giordano R."/>
            <person name="Donthu R.K."/>
            <person name="Hernandez A.G."/>
            <person name="Wright C.L."/>
            <person name="Zimin A.V."/>
        </authorList>
    </citation>
    <scope>NUCLEOTIDE SEQUENCE [LARGE SCALE GENOMIC DNA]</scope>
    <source>
        <tissue evidence="1">Whole aphids</tissue>
    </source>
</reference>
<dbReference type="Proteomes" id="UP000475862">
    <property type="component" value="Unassembled WGS sequence"/>
</dbReference>
<accession>A0A6G0TFP8</accession>
<keyword evidence="2" id="KW-1185">Reference proteome</keyword>
<evidence type="ECO:0000313" key="2">
    <source>
        <dbReference type="Proteomes" id="UP000475862"/>
    </source>
</evidence>
<name>A0A6G0TFP8_APHGL</name>
<protein>
    <submittedName>
        <fullName evidence="1">Uncharacterized protein</fullName>
    </submittedName>
</protein>
<evidence type="ECO:0000313" key="1">
    <source>
        <dbReference type="EMBL" id="KAE9532072.1"/>
    </source>
</evidence>
<comment type="caution">
    <text evidence="1">The sequence shown here is derived from an EMBL/GenBank/DDBJ whole genome shotgun (WGS) entry which is preliminary data.</text>
</comment>
<dbReference type="AlphaFoldDB" id="A0A6G0TFP8"/>